<gene>
    <name evidence="2" type="ORF">FRC96_17300</name>
</gene>
<dbReference type="Pfam" id="PF04015">
    <property type="entry name" value="DUF362"/>
    <property type="match status" value="1"/>
</dbReference>
<protein>
    <submittedName>
        <fullName evidence="2">DUF362 domain-containing protein</fullName>
    </submittedName>
</protein>
<feature type="non-terminal residue" evidence="2">
    <location>
        <position position="1"/>
    </location>
</feature>
<evidence type="ECO:0000313" key="3">
    <source>
        <dbReference type="Proteomes" id="UP000321046"/>
    </source>
</evidence>
<dbReference type="InterPro" id="IPR007160">
    <property type="entry name" value="DUF362"/>
</dbReference>
<dbReference type="EMBL" id="VOSL01000126">
    <property type="protein sequence ID" value="TXD32532.1"/>
    <property type="molecule type" value="Genomic_DNA"/>
</dbReference>
<dbReference type="RefSeq" id="WP_146976295.1">
    <property type="nucleotide sequence ID" value="NZ_VOSL01000126.1"/>
</dbReference>
<dbReference type="Proteomes" id="UP000321046">
    <property type="component" value="Unassembled WGS sequence"/>
</dbReference>
<comment type="caution">
    <text evidence="2">The sequence shown here is derived from an EMBL/GenBank/DDBJ whole genome shotgun (WGS) entry which is preliminary data.</text>
</comment>
<dbReference type="AlphaFoldDB" id="A0A5C6WV22"/>
<accession>A0A5C6WV22</accession>
<dbReference type="OrthoDB" id="9800016at2"/>
<feature type="domain" description="DUF362" evidence="1">
    <location>
        <begin position="63"/>
        <end position="264"/>
    </location>
</feature>
<sequence length="324" mass="34790">GAWVGCAASAPAASRRLPLRVGASVEGASLPRTPVALIAATDRRHATEKALALLDITLREKRVFVQPTLHSAAPAPYSTHTHILATLARHARSRECRDLVVATRHSLHPTAALFRAKQLPTMARELGFDLLALDELPSHQWRLVHPEHSAWEMGFALPRQVMDADVYVQLTTALSDAEAPHLRMALHGARGLLGSRIPGSDHNLDEELAACGDPIPRQLELVEARTPDLILLDAIDVLDAATSGERCGVFVAGLDPLAVDAVGLALLRRYQPEEDATSQAIFDHPLLRAAASRGSMIASAREIAFLTDEASAPLAEELGARLGI</sequence>
<evidence type="ECO:0000313" key="2">
    <source>
        <dbReference type="EMBL" id="TXD32532.1"/>
    </source>
</evidence>
<organism evidence="2 3">
    <name type="scientific">Lujinxingia vulgaris</name>
    <dbReference type="NCBI Taxonomy" id="2600176"/>
    <lineage>
        <taxon>Bacteria</taxon>
        <taxon>Deltaproteobacteria</taxon>
        <taxon>Bradymonadales</taxon>
        <taxon>Lujinxingiaceae</taxon>
        <taxon>Lujinxingia</taxon>
    </lineage>
</organism>
<reference evidence="2 3" key="1">
    <citation type="submission" date="2019-08" db="EMBL/GenBank/DDBJ databases">
        <title>Bradymonadales sp. TMQ2.</title>
        <authorList>
            <person name="Liang Q."/>
        </authorList>
    </citation>
    <scope>NUCLEOTIDE SEQUENCE [LARGE SCALE GENOMIC DNA]</scope>
    <source>
        <strain evidence="2 3">TMQ2</strain>
    </source>
</reference>
<proteinExistence type="predicted"/>
<evidence type="ECO:0000259" key="1">
    <source>
        <dbReference type="Pfam" id="PF04015"/>
    </source>
</evidence>
<name>A0A5C6WV22_9DELT</name>